<dbReference type="AlphaFoldDB" id="A0A8J4SW28"/>
<comment type="caution">
    <text evidence="5">The sequence shown here is derived from an EMBL/GenBank/DDBJ whole genome shotgun (WGS) entry which is preliminary data.</text>
</comment>
<keyword evidence="2" id="KW-0863">Zinc-finger</keyword>
<dbReference type="Gene3D" id="3.30.60.90">
    <property type="match status" value="1"/>
</dbReference>
<dbReference type="InterPro" id="IPR000433">
    <property type="entry name" value="Znf_ZZ"/>
</dbReference>
<organism evidence="5 6">
    <name type="scientific">Paragonimus heterotremus</name>
    <dbReference type="NCBI Taxonomy" id="100268"/>
    <lineage>
        <taxon>Eukaryota</taxon>
        <taxon>Metazoa</taxon>
        <taxon>Spiralia</taxon>
        <taxon>Lophotrochozoa</taxon>
        <taxon>Platyhelminthes</taxon>
        <taxon>Trematoda</taxon>
        <taxon>Digenea</taxon>
        <taxon>Plagiorchiida</taxon>
        <taxon>Troglotremata</taxon>
        <taxon>Troglotrematidae</taxon>
        <taxon>Paragonimus</taxon>
    </lineage>
</organism>
<reference evidence="5" key="1">
    <citation type="submission" date="2019-05" db="EMBL/GenBank/DDBJ databases">
        <title>Annotation for the trematode Paragonimus heterotremus.</title>
        <authorList>
            <person name="Choi Y.-J."/>
        </authorList>
    </citation>
    <scope>NUCLEOTIDE SEQUENCE</scope>
    <source>
        <strain evidence="5">LC</strain>
    </source>
</reference>
<keyword evidence="3" id="KW-0862">Zinc</keyword>
<evidence type="ECO:0000313" key="6">
    <source>
        <dbReference type="Proteomes" id="UP000748531"/>
    </source>
</evidence>
<evidence type="ECO:0000313" key="5">
    <source>
        <dbReference type="EMBL" id="KAF5399656.1"/>
    </source>
</evidence>
<proteinExistence type="predicted"/>
<sequence length="215" mass="24913">MLIKLTFPSCRSLENREVCRLHVKNKSKYRTMEAILSQIRHVTNLKKGIILKLYRRAGGAYEELKSDNDVERLFKERCEGDYIRIYVVPCPRLNTKPLNSFFNYCRASELPDILTQPAEQLDTSVHDPWLTSPCKLCEREDWSGDRYTCLYCPSIVLCPQCFFTSYHADHPVMVTRDMKPFSRKVLQLSKVIAATVPLQATIPHPVIKEKTSTQK</sequence>
<evidence type="ECO:0000259" key="4">
    <source>
        <dbReference type="PROSITE" id="PS01357"/>
    </source>
</evidence>
<feature type="domain" description="ZZ-type" evidence="4">
    <location>
        <begin position="134"/>
        <end position="161"/>
    </location>
</feature>
<name>A0A8J4SW28_9TREM</name>
<dbReference type="PROSITE" id="PS01357">
    <property type="entry name" value="ZF_ZZ_1"/>
    <property type="match status" value="1"/>
</dbReference>
<evidence type="ECO:0000256" key="2">
    <source>
        <dbReference type="ARBA" id="ARBA00022771"/>
    </source>
</evidence>
<evidence type="ECO:0000256" key="1">
    <source>
        <dbReference type="ARBA" id="ARBA00022723"/>
    </source>
</evidence>
<keyword evidence="6" id="KW-1185">Reference proteome</keyword>
<gene>
    <name evidence="5" type="ORF">PHET_06975</name>
</gene>
<keyword evidence="1" id="KW-0479">Metal-binding</keyword>
<dbReference type="Proteomes" id="UP000748531">
    <property type="component" value="Unassembled WGS sequence"/>
</dbReference>
<dbReference type="EMBL" id="LUCH01003845">
    <property type="protein sequence ID" value="KAF5399656.1"/>
    <property type="molecule type" value="Genomic_DNA"/>
</dbReference>
<dbReference type="SUPFAM" id="SSF57850">
    <property type="entry name" value="RING/U-box"/>
    <property type="match status" value="1"/>
</dbReference>
<dbReference type="InterPro" id="IPR043145">
    <property type="entry name" value="Znf_ZZ_sf"/>
</dbReference>
<accession>A0A8J4SW28</accession>
<dbReference type="GO" id="GO:0008270">
    <property type="term" value="F:zinc ion binding"/>
    <property type="evidence" value="ECO:0007669"/>
    <property type="project" value="UniProtKB-KW"/>
</dbReference>
<protein>
    <recommendedName>
        <fullName evidence="4">ZZ-type domain-containing protein</fullName>
    </recommendedName>
</protein>
<evidence type="ECO:0000256" key="3">
    <source>
        <dbReference type="ARBA" id="ARBA00022833"/>
    </source>
</evidence>
<dbReference type="OrthoDB" id="441278at2759"/>